<evidence type="ECO:0000256" key="6">
    <source>
        <dbReference type="ARBA" id="ARBA00023136"/>
    </source>
</evidence>
<feature type="transmembrane region" description="Helical" evidence="7">
    <location>
        <begin position="31"/>
        <end position="52"/>
    </location>
</feature>
<evidence type="ECO:0000256" key="7">
    <source>
        <dbReference type="SAM" id="Phobius"/>
    </source>
</evidence>
<accession>A0A915A0T6</accession>
<keyword evidence="4 7" id="KW-0812">Transmembrane</keyword>
<dbReference type="Proteomes" id="UP000887569">
    <property type="component" value="Unplaced"/>
</dbReference>
<dbReference type="PRINTS" id="PR01130">
    <property type="entry name" value="DERENTRNSPRT"/>
</dbReference>
<evidence type="ECO:0000256" key="5">
    <source>
        <dbReference type="ARBA" id="ARBA00022989"/>
    </source>
</evidence>
<keyword evidence="6 7" id="KW-0472">Membrane</keyword>
<proteinExistence type="inferred from homology"/>
<evidence type="ECO:0000256" key="2">
    <source>
        <dbReference type="ARBA" id="ARBA00007965"/>
    </source>
</evidence>
<dbReference type="GO" id="GO:0016020">
    <property type="term" value="C:membrane"/>
    <property type="evidence" value="ECO:0007669"/>
    <property type="project" value="UniProtKB-SubCell"/>
</dbReference>
<keyword evidence="8" id="KW-1185">Reference proteome</keyword>
<dbReference type="Pfam" id="PF01733">
    <property type="entry name" value="Nucleoside_tran"/>
    <property type="match status" value="1"/>
</dbReference>
<evidence type="ECO:0000313" key="9">
    <source>
        <dbReference type="WBParaSite" id="PgE052_g001_t02"/>
    </source>
</evidence>
<protein>
    <submittedName>
        <fullName evidence="9">Equilibrative nucleoside transporter 3</fullName>
    </submittedName>
</protein>
<name>A0A915A0T6_PARUN</name>
<evidence type="ECO:0000256" key="3">
    <source>
        <dbReference type="ARBA" id="ARBA00022448"/>
    </source>
</evidence>
<keyword evidence="3" id="KW-0813">Transport</keyword>
<reference evidence="9" key="1">
    <citation type="submission" date="2022-11" db="UniProtKB">
        <authorList>
            <consortium name="WormBaseParasite"/>
        </authorList>
    </citation>
    <scope>IDENTIFICATION</scope>
</reference>
<dbReference type="AlphaFoldDB" id="A0A915A0T6"/>
<comment type="similarity">
    <text evidence="2">Belongs to the SLC29A/ENT transporter (TC 2.A.57) family.</text>
</comment>
<sequence>GALLAFISGHFASLAMIYAPRVVAPSKSRSAGMLAAFFLVIGLCSGIATTYLEAYIMENLGPIKPLKLGDATGDMCAAFNKTA</sequence>
<dbReference type="WBParaSite" id="PgE052_g001_t02">
    <property type="protein sequence ID" value="PgE052_g001_t02"/>
    <property type="gene ID" value="PgE052_g001"/>
</dbReference>
<keyword evidence="5 7" id="KW-1133">Transmembrane helix</keyword>
<evidence type="ECO:0000256" key="4">
    <source>
        <dbReference type="ARBA" id="ARBA00022692"/>
    </source>
</evidence>
<dbReference type="GO" id="GO:0005337">
    <property type="term" value="F:nucleoside transmembrane transporter activity"/>
    <property type="evidence" value="ECO:0007669"/>
    <property type="project" value="InterPro"/>
</dbReference>
<evidence type="ECO:0000313" key="8">
    <source>
        <dbReference type="Proteomes" id="UP000887569"/>
    </source>
</evidence>
<feature type="transmembrane region" description="Helical" evidence="7">
    <location>
        <begin position="6"/>
        <end position="24"/>
    </location>
</feature>
<evidence type="ECO:0000256" key="1">
    <source>
        <dbReference type="ARBA" id="ARBA00004141"/>
    </source>
</evidence>
<dbReference type="InterPro" id="IPR002259">
    <property type="entry name" value="Eqnu_transpt"/>
</dbReference>
<organism evidence="8 9">
    <name type="scientific">Parascaris univalens</name>
    <name type="common">Nematode worm</name>
    <dbReference type="NCBI Taxonomy" id="6257"/>
    <lineage>
        <taxon>Eukaryota</taxon>
        <taxon>Metazoa</taxon>
        <taxon>Ecdysozoa</taxon>
        <taxon>Nematoda</taxon>
        <taxon>Chromadorea</taxon>
        <taxon>Rhabditida</taxon>
        <taxon>Spirurina</taxon>
        <taxon>Ascaridomorpha</taxon>
        <taxon>Ascaridoidea</taxon>
        <taxon>Ascarididae</taxon>
        <taxon>Parascaris</taxon>
    </lineage>
</organism>
<comment type="subcellular location">
    <subcellularLocation>
        <location evidence="1">Membrane</location>
        <topology evidence="1">Multi-pass membrane protein</topology>
    </subcellularLocation>
</comment>